<dbReference type="GO" id="GO:0016560">
    <property type="term" value="P:protein import into peroxisome matrix, docking"/>
    <property type="evidence" value="ECO:0007669"/>
    <property type="project" value="TreeGrafter"/>
</dbReference>
<dbReference type="Gene3D" id="1.25.40.10">
    <property type="entry name" value="Tetratricopeptide repeat domain"/>
    <property type="match status" value="1"/>
</dbReference>
<keyword evidence="4" id="KW-0963">Cytoplasm</keyword>
<dbReference type="SUPFAM" id="SSF48452">
    <property type="entry name" value="TPR-like"/>
    <property type="match status" value="1"/>
</dbReference>
<evidence type="ECO:0000256" key="5">
    <source>
        <dbReference type="ARBA" id="ARBA00022737"/>
    </source>
</evidence>
<sequence length="667" mass="74702">MALPMLVGGAECGPSNPLQGLSKRFDQDRGLQQDHFGAGRADSSRDVFRSQQAGVAPAEDAARFFSNASSASEFSAETPYNVYALRAALPMTQIPITQSLPQQKNLSAWAADFSQHQQMLSPTSQHLVQNNVEEAKQDLQYKGDTAIVRQPGVQWNLALTKFRMNPTQAYAPALHMQQQPVISNKRISWDREFNAQVLSLATSSTVDVEQKQEPRQQTPREQDDLARTAGMLLENIKNEQNPKFQKSQFLGLMKQLRDGEVVVDGNQMVENNSQTSQQTSQVDLKGKGRATEPIVSNSGSAHALTSNFAGSAACDLAVLDEVQRQADDKQDSIEDVNDAYFRQENAEFTRYWNTLDQPTVNVDTAPTAETLIWDKLQNDWDRFEATSSGIKPISKYHFQSNNPYLLGDSSRTRHHLMHAESQSVLESVLELEAAVQRDPSNASVWYELGVKQQENEREQKALQALQRAVELDPSHLPSWLALAISYTNDNNRQGTYEAIQEWVDKNENYHDAVQKFQSQVAELANTTIGERFSRLIQCLITMARSDLSENIDADIQIALAVLLNTNEEYEKAQDCFRTALAVRPEDWLLYNRVGATMANSGRAEEALQFYYRALELNPGYIRARFNLGISCINLRVRAPGDHFLIRSYVAAIRRGRATYTGCVGSPG</sequence>
<dbReference type="GO" id="GO:0005829">
    <property type="term" value="C:cytosol"/>
    <property type="evidence" value="ECO:0007669"/>
    <property type="project" value="TreeGrafter"/>
</dbReference>
<comment type="similarity">
    <text evidence="3">Belongs to the peroxisomal targeting signal receptor family.</text>
</comment>
<evidence type="ECO:0008006" key="11">
    <source>
        <dbReference type="Google" id="ProtNLM"/>
    </source>
</evidence>
<keyword evidence="6 8" id="KW-0802">TPR repeat</keyword>
<dbReference type="Proteomes" id="UP000054477">
    <property type="component" value="Unassembled WGS sequence"/>
</dbReference>
<gene>
    <name evidence="9" type="ORF">K443DRAFT_671238</name>
</gene>
<evidence type="ECO:0000256" key="3">
    <source>
        <dbReference type="ARBA" id="ARBA00005348"/>
    </source>
</evidence>
<keyword evidence="10" id="KW-1185">Reference proteome</keyword>
<dbReference type="STRING" id="1095629.A0A0C9YPH1"/>
<evidence type="ECO:0000313" key="9">
    <source>
        <dbReference type="EMBL" id="KIK09923.1"/>
    </source>
</evidence>
<dbReference type="Gene3D" id="6.10.280.230">
    <property type="match status" value="1"/>
</dbReference>
<reference evidence="10" key="2">
    <citation type="submission" date="2015-01" db="EMBL/GenBank/DDBJ databases">
        <title>Evolutionary Origins and Diversification of the Mycorrhizal Mutualists.</title>
        <authorList>
            <consortium name="DOE Joint Genome Institute"/>
            <consortium name="Mycorrhizal Genomics Consortium"/>
            <person name="Kohler A."/>
            <person name="Kuo A."/>
            <person name="Nagy L.G."/>
            <person name="Floudas D."/>
            <person name="Copeland A."/>
            <person name="Barry K.W."/>
            <person name="Cichocki N."/>
            <person name="Veneault-Fourrey C."/>
            <person name="LaButti K."/>
            <person name="Lindquist E.A."/>
            <person name="Lipzen A."/>
            <person name="Lundell T."/>
            <person name="Morin E."/>
            <person name="Murat C."/>
            <person name="Riley R."/>
            <person name="Ohm R."/>
            <person name="Sun H."/>
            <person name="Tunlid A."/>
            <person name="Henrissat B."/>
            <person name="Grigoriev I.V."/>
            <person name="Hibbett D.S."/>
            <person name="Martin F."/>
        </authorList>
    </citation>
    <scope>NUCLEOTIDE SEQUENCE [LARGE SCALE GENOMIC DNA]</scope>
    <source>
        <strain evidence="10">LaAM-08-1</strain>
    </source>
</reference>
<keyword evidence="5" id="KW-0677">Repeat</keyword>
<dbReference type="EMBL" id="KN838537">
    <property type="protein sequence ID" value="KIK09923.1"/>
    <property type="molecule type" value="Genomic_DNA"/>
</dbReference>
<evidence type="ECO:0000256" key="8">
    <source>
        <dbReference type="PROSITE-ProRule" id="PRU00339"/>
    </source>
</evidence>
<dbReference type="HOGENOM" id="CLU_013516_2_0_1"/>
<comment type="subcellular location">
    <subcellularLocation>
        <location evidence="2">Cytoplasm</location>
    </subcellularLocation>
    <subcellularLocation>
        <location evidence="1">Peroxisome</location>
    </subcellularLocation>
</comment>
<proteinExistence type="inferred from homology"/>
<evidence type="ECO:0000256" key="7">
    <source>
        <dbReference type="ARBA" id="ARBA00023140"/>
    </source>
</evidence>
<dbReference type="InterPro" id="IPR019734">
    <property type="entry name" value="TPR_rpt"/>
</dbReference>
<dbReference type="GO" id="GO:0005052">
    <property type="term" value="F:peroxisome matrix targeting signal-1 binding"/>
    <property type="evidence" value="ECO:0007669"/>
    <property type="project" value="TreeGrafter"/>
</dbReference>
<accession>A0A0C9YPH1</accession>
<evidence type="ECO:0000256" key="4">
    <source>
        <dbReference type="ARBA" id="ARBA00022490"/>
    </source>
</evidence>
<dbReference type="InterPro" id="IPR024111">
    <property type="entry name" value="PEX5/PEX5L"/>
</dbReference>
<protein>
    <recommendedName>
        <fullName evidence="11">Peroxin-5</fullName>
    </recommendedName>
</protein>
<name>A0A0C9YPH1_9AGAR</name>
<dbReference type="AlphaFoldDB" id="A0A0C9YPH1"/>
<evidence type="ECO:0000256" key="6">
    <source>
        <dbReference type="ARBA" id="ARBA00022803"/>
    </source>
</evidence>
<organism evidence="9 10">
    <name type="scientific">Laccaria amethystina LaAM-08-1</name>
    <dbReference type="NCBI Taxonomy" id="1095629"/>
    <lineage>
        <taxon>Eukaryota</taxon>
        <taxon>Fungi</taxon>
        <taxon>Dikarya</taxon>
        <taxon>Basidiomycota</taxon>
        <taxon>Agaricomycotina</taxon>
        <taxon>Agaricomycetes</taxon>
        <taxon>Agaricomycetidae</taxon>
        <taxon>Agaricales</taxon>
        <taxon>Agaricineae</taxon>
        <taxon>Hydnangiaceae</taxon>
        <taxon>Laccaria</taxon>
    </lineage>
</organism>
<dbReference type="PANTHER" id="PTHR10130:SF0">
    <property type="entry name" value="GH08708P"/>
    <property type="match status" value="1"/>
</dbReference>
<feature type="repeat" description="TPR" evidence="8">
    <location>
        <begin position="553"/>
        <end position="586"/>
    </location>
</feature>
<dbReference type="OrthoDB" id="10006023at2759"/>
<dbReference type="SMART" id="SM00028">
    <property type="entry name" value="TPR"/>
    <property type="match status" value="3"/>
</dbReference>
<reference evidence="9 10" key="1">
    <citation type="submission" date="2014-04" db="EMBL/GenBank/DDBJ databases">
        <authorList>
            <consortium name="DOE Joint Genome Institute"/>
            <person name="Kuo A."/>
            <person name="Kohler A."/>
            <person name="Nagy L.G."/>
            <person name="Floudas D."/>
            <person name="Copeland A."/>
            <person name="Barry K.W."/>
            <person name="Cichocki N."/>
            <person name="Veneault-Fourrey C."/>
            <person name="LaButti K."/>
            <person name="Lindquist E.A."/>
            <person name="Lipzen A."/>
            <person name="Lundell T."/>
            <person name="Morin E."/>
            <person name="Murat C."/>
            <person name="Sun H."/>
            <person name="Tunlid A."/>
            <person name="Henrissat B."/>
            <person name="Grigoriev I.V."/>
            <person name="Hibbett D.S."/>
            <person name="Martin F."/>
            <person name="Nordberg H.P."/>
            <person name="Cantor M.N."/>
            <person name="Hua S.X."/>
        </authorList>
    </citation>
    <scope>NUCLEOTIDE SEQUENCE [LARGE SCALE GENOMIC DNA]</scope>
    <source>
        <strain evidence="9 10">LaAM-08-1</strain>
    </source>
</reference>
<dbReference type="Pfam" id="PF13432">
    <property type="entry name" value="TPR_16"/>
    <property type="match status" value="2"/>
</dbReference>
<dbReference type="InterPro" id="IPR011990">
    <property type="entry name" value="TPR-like_helical_dom_sf"/>
</dbReference>
<feature type="repeat" description="TPR" evidence="8">
    <location>
        <begin position="587"/>
        <end position="620"/>
    </location>
</feature>
<evidence type="ECO:0000256" key="1">
    <source>
        <dbReference type="ARBA" id="ARBA00004275"/>
    </source>
</evidence>
<evidence type="ECO:0000256" key="2">
    <source>
        <dbReference type="ARBA" id="ARBA00004496"/>
    </source>
</evidence>
<dbReference type="PROSITE" id="PS50005">
    <property type="entry name" value="TPR"/>
    <property type="match status" value="3"/>
</dbReference>
<feature type="repeat" description="TPR" evidence="8">
    <location>
        <begin position="442"/>
        <end position="475"/>
    </location>
</feature>
<evidence type="ECO:0000313" key="10">
    <source>
        <dbReference type="Proteomes" id="UP000054477"/>
    </source>
</evidence>
<dbReference type="PANTHER" id="PTHR10130">
    <property type="entry name" value="PEROXISOMAL TARGETING SIGNAL 1 RECEPTOR PEX5"/>
    <property type="match status" value="1"/>
</dbReference>
<keyword evidence="7" id="KW-0576">Peroxisome</keyword>
<dbReference type="GO" id="GO:0005778">
    <property type="term" value="C:peroxisomal membrane"/>
    <property type="evidence" value="ECO:0007669"/>
    <property type="project" value="TreeGrafter"/>
</dbReference>